<sequence length="406" mass="43903">MTDTQQSRLPYGLIILLGCFVAVVGFGPRATMGFFLTPVTVENGWSREVFSLAIAVQNLAWGVAAPFAGMLADRFGTARVLVLGAVAYALSLYWMSTATDPLAFTLSAGVLMGVGIAGCGFFLILAAFTRLLPAHLRSVAFGLGTAAGSMGQFIFAPLSQWLLSAFGWRETLVIMAVIVLIIPFIAVVFRGKPTFNASQGQADQTMTEALREAFGHNSYILLVFGFFVCGWHVAFITTHLPPFIADFGIDAKWGAWAIALIGLFNMAGAFTAGILGGKMSLRYMLSFIYLSRAVVITIFIILPISVPSILAFSAAMGLLWLSTVPPTQGLVTKMFGTRYVATLFGFVFLSHQIGAFLGVWLGGVLYDTYGNYDVIWWISIALGIFAALIHWPIREEAVERLQPVDA</sequence>
<dbReference type="GO" id="GO:0022857">
    <property type="term" value="F:transmembrane transporter activity"/>
    <property type="evidence" value="ECO:0007669"/>
    <property type="project" value="InterPro"/>
</dbReference>
<dbReference type="PANTHER" id="PTHR11360:SF284">
    <property type="entry name" value="EG:103B4.3 PROTEIN-RELATED"/>
    <property type="match status" value="1"/>
</dbReference>
<feature type="transmembrane region" description="Helical" evidence="4">
    <location>
        <begin position="339"/>
        <end position="362"/>
    </location>
</feature>
<feature type="transmembrane region" description="Helical" evidence="4">
    <location>
        <begin position="12"/>
        <end position="37"/>
    </location>
</feature>
<feature type="transmembrane region" description="Helical" evidence="4">
    <location>
        <begin position="219"/>
        <end position="241"/>
    </location>
</feature>
<keyword evidence="2 4" id="KW-1133">Transmembrane helix</keyword>
<dbReference type="Proteomes" id="UP000234881">
    <property type="component" value="Unassembled WGS sequence"/>
</dbReference>
<keyword evidence="3 4" id="KW-0472">Membrane</keyword>
<keyword evidence="7" id="KW-1185">Reference proteome</keyword>
<evidence type="ECO:0000256" key="1">
    <source>
        <dbReference type="ARBA" id="ARBA00022692"/>
    </source>
</evidence>
<dbReference type="InterPro" id="IPR011701">
    <property type="entry name" value="MFS"/>
</dbReference>
<feature type="transmembrane region" description="Helical" evidence="4">
    <location>
        <begin position="78"/>
        <end position="96"/>
    </location>
</feature>
<evidence type="ECO:0000256" key="2">
    <source>
        <dbReference type="ARBA" id="ARBA00022989"/>
    </source>
</evidence>
<dbReference type="SUPFAM" id="SSF103473">
    <property type="entry name" value="MFS general substrate transporter"/>
    <property type="match status" value="1"/>
</dbReference>
<feature type="transmembrane region" description="Helical" evidence="4">
    <location>
        <begin position="140"/>
        <end position="159"/>
    </location>
</feature>
<dbReference type="PROSITE" id="PS50850">
    <property type="entry name" value="MFS"/>
    <property type="match status" value="1"/>
</dbReference>
<dbReference type="Pfam" id="PF07690">
    <property type="entry name" value="MFS_1"/>
    <property type="match status" value="1"/>
</dbReference>
<feature type="transmembrane region" description="Helical" evidence="4">
    <location>
        <begin position="308"/>
        <end position="327"/>
    </location>
</feature>
<organism evidence="6 7">
    <name type="scientific">Cohaesibacter celericrescens</name>
    <dbReference type="NCBI Taxonomy" id="2067669"/>
    <lineage>
        <taxon>Bacteria</taxon>
        <taxon>Pseudomonadati</taxon>
        <taxon>Pseudomonadota</taxon>
        <taxon>Alphaproteobacteria</taxon>
        <taxon>Hyphomicrobiales</taxon>
        <taxon>Cohaesibacteraceae</taxon>
    </lineage>
</organism>
<feature type="domain" description="Major facilitator superfamily (MFS) profile" evidence="5">
    <location>
        <begin position="11"/>
        <end position="398"/>
    </location>
</feature>
<evidence type="ECO:0000313" key="6">
    <source>
        <dbReference type="EMBL" id="PLW78415.1"/>
    </source>
</evidence>
<dbReference type="InterPro" id="IPR020846">
    <property type="entry name" value="MFS_dom"/>
</dbReference>
<reference evidence="6 7" key="1">
    <citation type="submission" date="2018-01" db="EMBL/GenBank/DDBJ databases">
        <title>The draft genome sequence of Cohaesibacter sp. H1304.</title>
        <authorList>
            <person name="Wang N.-N."/>
            <person name="Du Z.-J."/>
        </authorList>
    </citation>
    <scope>NUCLEOTIDE SEQUENCE [LARGE SCALE GENOMIC DNA]</scope>
    <source>
        <strain evidence="6 7">H1304</strain>
    </source>
</reference>
<gene>
    <name evidence="6" type="ORF">C0081_04800</name>
</gene>
<dbReference type="PANTHER" id="PTHR11360">
    <property type="entry name" value="MONOCARBOXYLATE TRANSPORTER"/>
    <property type="match status" value="1"/>
</dbReference>
<evidence type="ECO:0000313" key="7">
    <source>
        <dbReference type="Proteomes" id="UP000234881"/>
    </source>
</evidence>
<feature type="transmembrane region" description="Helical" evidence="4">
    <location>
        <begin position="102"/>
        <end position="128"/>
    </location>
</feature>
<dbReference type="EMBL" id="PKUQ01000008">
    <property type="protein sequence ID" value="PLW78415.1"/>
    <property type="molecule type" value="Genomic_DNA"/>
</dbReference>
<dbReference type="OrthoDB" id="146345at2"/>
<feature type="transmembrane region" description="Helical" evidence="4">
    <location>
        <begin position="49"/>
        <end position="71"/>
    </location>
</feature>
<keyword evidence="1 4" id="KW-0812">Transmembrane</keyword>
<accession>A0A2N5XVE6</accession>
<dbReference type="Gene3D" id="1.20.1250.20">
    <property type="entry name" value="MFS general substrate transporter like domains"/>
    <property type="match status" value="1"/>
</dbReference>
<dbReference type="InterPro" id="IPR050327">
    <property type="entry name" value="Proton-linked_MCT"/>
</dbReference>
<protein>
    <submittedName>
        <fullName evidence="6">MFS transporter</fullName>
    </submittedName>
</protein>
<comment type="caution">
    <text evidence="6">The sequence shown here is derived from an EMBL/GenBank/DDBJ whole genome shotgun (WGS) entry which is preliminary data.</text>
</comment>
<evidence type="ECO:0000259" key="5">
    <source>
        <dbReference type="PROSITE" id="PS50850"/>
    </source>
</evidence>
<dbReference type="CDD" id="cd17355">
    <property type="entry name" value="MFS_YcxA_like"/>
    <property type="match status" value="1"/>
</dbReference>
<evidence type="ECO:0000256" key="4">
    <source>
        <dbReference type="SAM" id="Phobius"/>
    </source>
</evidence>
<feature type="transmembrane region" description="Helical" evidence="4">
    <location>
        <begin position="374"/>
        <end position="393"/>
    </location>
</feature>
<dbReference type="InterPro" id="IPR036259">
    <property type="entry name" value="MFS_trans_sf"/>
</dbReference>
<feature type="transmembrane region" description="Helical" evidence="4">
    <location>
        <begin position="171"/>
        <end position="189"/>
    </location>
</feature>
<proteinExistence type="predicted"/>
<evidence type="ECO:0000256" key="3">
    <source>
        <dbReference type="ARBA" id="ARBA00023136"/>
    </source>
</evidence>
<dbReference type="RefSeq" id="WP_101532666.1">
    <property type="nucleotide sequence ID" value="NZ_PKUQ01000008.1"/>
</dbReference>
<dbReference type="AlphaFoldDB" id="A0A2N5XVE6"/>
<feature type="transmembrane region" description="Helical" evidence="4">
    <location>
        <begin position="253"/>
        <end position="276"/>
    </location>
</feature>
<name>A0A2N5XVE6_9HYPH</name>